<comment type="similarity">
    <text evidence="1">Belongs to the caleosin family.</text>
</comment>
<dbReference type="PANTHER" id="PTHR31495">
    <property type="entry name" value="PEROXYGENASE 3-RELATED"/>
    <property type="match status" value="1"/>
</dbReference>
<name>A0A8H5MEN0_9AGAR</name>
<dbReference type="PANTHER" id="PTHR31495:SF0">
    <property type="entry name" value="BINDING PROTEIN CALEOSIN, PUTATIVE (AFU_ORTHOLOGUE AFUA_5G13750)-RELATED"/>
    <property type="match status" value="1"/>
</dbReference>
<dbReference type="InterPro" id="IPR007736">
    <property type="entry name" value="Caleosin-related"/>
</dbReference>
<feature type="region of interest" description="Disordered" evidence="2">
    <location>
        <begin position="257"/>
        <end position="282"/>
    </location>
</feature>
<evidence type="ECO:0008006" key="6">
    <source>
        <dbReference type="Google" id="ProtNLM"/>
    </source>
</evidence>
<evidence type="ECO:0000256" key="3">
    <source>
        <dbReference type="SAM" id="Phobius"/>
    </source>
</evidence>
<gene>
    <name evidence="4" type="ORF">D9757_004458</name>
</gene>
<keyword evidence="3" id="KW-0812">Transmembrane</keyword>
<feature type="region of interest" description="Disordered" evidence="2">
    <location>
        <begin position="1"/>
        <end position="80"/>
    </location>
</feature>
<feature type="compositionally biased region" description="Polar residues" evidence="2">
    <location>
        <begin position="1"/>
        <end position="30"/>
    </location>
</feature>
<dbReference type="Pfam" id="PF05042">
    <property type="entry name" value="Caleosin"/>
    <property type="match status" value="1"/>
</dbReference>
<organism evidence="4 5">
    <name type="scientific">Collybiopsis confluens</name>
    <dbReference type="NCBI Taxonomy" id="2823264"/>
    <lineage>
        <taxon>Eukaryota</taxon>
        <taxon>Fungi</taxon>
        <taxon>Dikarya</taxon>
        <taxon>Basidiomycota</taxon>
        <taxon>Agaricomycotina</taxon>
        <taxon>Agaricomycetes</taxon>
        <taxon>Agaricomycetidae</taxon>
        <taxon>Agaricales</taxon>
        <taxon>Marasmiineae</taxon>
        <taxon>Omphalotaceae</taxon>
        <taxon>Collybiopsis</taxon>
    </lineage>
</organism>
<proteinExistence type="inferred from homology"/>
<dbReference type="GO" id="GO:0004497">
    <property type="term" value="F:monooxygenase activity"/>
    <property type="evidence" value="ECO:0007669"/>
    <property type="project" value="TreeGrafter"/>
</dbReference>
<keyword evidence="3" id="KW-0472">Membrane</keyword>
<dbReference type="OrthoDB" id="640742at2759"/>
<dbReference type="GO" id="GO:0005509">
    <property type="term" value="F:calcium ion binding"/>
    <property type="evidence" value="ECO:0007669"/>
    <property type="project" value="TreeGrafter"/>
</dbReference>
<dbReference type="EMBL" id="JAACJN010000013">
    <property type="protein sequence ID" value="KAF5390891.1"/>
    <property type="molecule type" value="Genomic_DNA"/>
</dbReference>
<evidence type="ECO:0000256" key="2">
    <source>
        <dbReference type="SAM" id="MobiDB-lite"/>
    </source>
</evidence>
<keyword evidence="3" id="KW-1133">Transmembrane helix</keyword>
<feature type="transmembrane region" description="Helical" evidence="3">
    <location>
        <begin position="213"/>
        <end position="235"/>
    </location>
</feature>
<dbReference type="AlphaFoldDB" id="A0A8H5MEN0"/>
<reference evidence="4 5" key="1">
    <citation type="journal article" date="2020" name="ISME J.">
        <title>Uncovering the hidden diversity of litter-decomposition mechanisms in mushroom-forming fungi.</title>
        <authorList>
            <person name="Floudas D."/>
            <person name="Bentzer J."/>
            <person name="Ahren D."/>
            <person name="Johansson T."/>
            <person name="Persson P."/>
            <person name="Tunlid A."/>
        </authorList>
    </citation>
    <scope>NUCLEOTIDE SEQUENCE [LARGE SCALE GENOMIC DNA]</scope>
    <source>
        <strain evidence="4 5">CBS 406.79</strain>
    </source>
</reference>
<feature type="compositionally biased region" description="Basic and acidic residues" evidence="2">
    <location>
        <begin position="62"/>
        <end position="71"/>
    </location>
</feature>
<comment type="caution">
    <text evidence="4">The sequence shown here is derived from an EMBL/GenBank/DDBJ whole genome shotgun (WGS) entry which is preliminary data.</text>
</comment>
<accession>A0A8H5MEN0</accession>
<feature type="compositionally biased region" description="Low complexity" evidence="2">
    <location>
        <begin position="32"/>
        <end position="42"/>
    </location>
</feature>
<sequence length="363" mass="40766">MSDSQSNEWQEARYGQNNASSDNGDPNGNSYAAAAARGATVAPGETKPRKKRIIKKRGPKINGHDENKTSDDDNDDTDNGQAIIGHGEFFDVDGDGIIWPIDTLRGFLALGYSYALSVFAMIVICPMSYVSLPSPPPTNLIRIKFPDPFFRIRVDGLYKAKHGSDSGSFRTDGKFDEEQFDKFWDSHTDAPHDEMTPAQLYKSVSERWLAFDFYGVFAAIFEWLATWLLVGYPTFHFDARLAMQKFKESVSADITNGDGAMKQDKEGDQKKSNQTQDNDGQVARSYTEALALKIRKAESDVTVALKTACSGGNLKKEDVRGIYDGTIFYTMMKKQAKTGNAWAKDWKEKHKRFRRWRELAARA</sequence>
<dbReference type="Proteomes" id="UP000518752">
    <property type="component" value="Unassembled WGS sequence"/>
</dbReference>
<feature type="transmembrane region" description="Helical" evidence="3">
    <location>
        <begin position="107"/>
        <end position="129"/>
    </location>
</feature>
<feature type="compositionally biased region" description="Basic and acidic residues" evidence="2">
    <location>
        <begin position="261"/>
        <end position="271"/>
    </location>
</feature>
<evidence type="ECO:0000313" key="4">
    <source>
        <dbReference type="EMBL" id="KAF5390891.1"/>
    </source>
</evidence>
<feature type="compositionally biased region" description="Basic residues" evidence="2">
    <location>
        <begin position="48"/>
        <end position="59"/>
    </location>
</feature>
<evidence type="ECO:0000256" key="1">
    <source>
        <dbReference type="ARBA" id="ARBA00006765"/>
    </source>
</evidence>
<keyword evidence="5" id="KW-1185">Reference proteome</keyword>
<evidence type="ECO:0000313" key="5">
    <source>
        <dbReference type="Proteomes" id="UP000518752"/>
    </source>
</evidence>
<protein>
    <recommendedName>
        <fullName evidence="6">Caleosin</fullName>
    </recommendedName>
</protein>